<evidence type="ECO:0000313" key="2">
    <source>
        <dbReference type="EMBL" id="MEK8049272.1"/>
    </source>
</evidence>
<accession>A0ABU9CBL8</accession>
<name>A0ABU9CBL8_9BURK</name>
<dbReference type="InterPro" id="IPR038461">
    <property type="entry name" value="Schlafen_AlbA_2_dom_sf"/>
</dbReference>
<dbReference type="Gene3D" id="3.30.565.60">
    <property type="match status" value="1"/>
</dbReference>
<dbReference type="GO" id="GO:0005524">
    <property type="term" value="F:ATP binding"/>
    <property type="evidence" value="ECO:0007669"/>
    <property type="project" value="UniProtKB-KW"/>
</dbReference>
<evidence type="ECO:0000313" key="3">
    <source>
        <dbReference type="Proteomes" id="UP001365405"/>
    </source>
</evidence>
<evidence type="ECO:0000259" key="1">
    <source>
        <dbReference type="Pfam" id="PF04326"/>
    </source>
</evidence>
<dbReference type="Proteomes" id="UP001365405">
    <property type="component" value="Unassembled WGS sequence"/>
</dbReference>
<dbReference type="PANTHER" id="PTHR30595">
    <property type="entry name" value="GLPR-RELATED TRANSCRIPTIONAL REPRESSOR"/>
    <property type="match status" value="1"/>
</dbReference>
<dbReference type="InterPro" id="IPR038475">
    <property type="entry name" value="RecG_C_sf"/>
</dbReference>
<reference evidence="2 3" key="1">
    <citation type="submission" date="2024-04" db="EMBL/GenBank/DDBJ databases">
        <title>Novel species of the genus Ideonella isolated from streams.</title>
        <authorList>
            <person name="Lu H."/>
        </authorList>
    </citation>
    <scope>NUCLEOTIDE SEQUENCE [LARGE SCALE GENOMIC DNA]</scope>
    <source>
        <strain evidence="2 3">DXS22W</strain>
    </source>
</reference>
<comment type="caution">
    <text evidence="2">The sequence shown here is derived from an EMBL/GenBank/DDBJ whole genome shotgun (WGS) entry which is preliminary data.</text>
</comment>
<keyword evidence="2" id="KW-0547">Nucleotide-binding</keyword>
<dbReference type="Pfam" id="PF13749">
    <property type="entry name" value="HATPase_c_4"/>
    <property type="match status" value="1"/>
</dbReference>
<protein>
    <submittedName>
        <fullName evidence="2">ATP-binding protein</fullName>
    </submittedName>
</protein>
<keyword evidence="2" id="KW-0067">ATP-binding</keyword>
<dbReference type="PANTHER" id="PTHR30595:SF6">
    <property type="entry name" value="SCHLAFEN ALBA-2 DOMAIN-CONTAINING PROTEIN"/>
    <property type="match status" value="1"/>
</dbReference>
<proteinExistence type="predicted"/>
<feature type="domain" description="Schlafen AlbA-2" evidence="1">
    <location>
        <begin position="17"/>
        <end position="133"/>
    </location>
</feature>
<sequence length="406" mass="44912">MKALTDEELLTLLDNLESDCAERKQSWRGDAPEKGRQAVCAFANDLPNHQTPGVLFVGARDDGMPTGGEFAVTDELLMTLADIKTDGKTVPPPTLTVERRVLKGQPMAVVTTWPSDSPPVRYEGRIWIRIGPRRGLASAQDERILNEKRRHLDRSFDTRPLRGCTVDELNRGFFQQEFLPQAVAPDVLQANGRSYEEQLASLGMIASVDDPTPTVLGMLTLGKSPRSWLPGAYVQFLRVQGTEWGDPVLDAAELDGTLDMVLRRLDDKLKAHLATAVDFTSGTVVERRASAYPFSALQQVVRNAVMHRTYEGTNAPVRVYWFDDRIEVHSPGGPYGAVTKQNFGRPGASDYRNPALAAVLRDLGFVQRFGFGIAEAKRAMQANGNPPPEFQVEDQFVLVTLRKAIP</sequence>
<dbReference type="Gene3D" id="3.30.950.30">
    <property type="entry name" value="Schlafen, AAA domain"/>
    <property type="match status" value="1"/>
</dbReference>
<dbReference type="InterPro" id="IPR007421">
    <property type="entry name" value="Schlafen_AlbA_2_dom"/>
</dbReference>
<dbReference type="Pfam" id="PF04326">
    <property type="entry name" value="SLFN_AlbA_2"/>
    <property type="match status" value="1"/>
</dbReference>
<dbReference type="EMBL" id="JBBUTH010000001">
    <property type="protein sequence ID" value="MEK8049272.1"/>
    <property type="molecule type" value="Genomic_DNA"/>
</dbReference>
<organism evidence="2 3">
    <name type="scientific">Pseudaquabacterium inlustre</name>
    <dbReference type="NCBI Taxonomy" id="2984192"/>
    <lineage>
        <taxon>Bacteria</taxon>
        <taxon>Pseudomonadati</taxon>
        <taxon>Pseudomonadota</taxon>
        <taxon>Betaproteobacteria</taxon>
        <taxon>Burkholderiales</taxon>
        <taxon>Sphaerotilaceae</taxon>
        <taxon>Pseudaquabacterium</taxon>
    </lineage>
</organism>
<keyword evidence="3" id="KW-1185">Reference proteome</keyword>
<dbReference type="RefSeq" id="WP_341408942.1">
    <property type="nucleotide sequence ID" value="NZ_JBBUTH010000001.1"/>
</dbReference>
<gene>
    <name evidence="2" type="ORF">AACH10_03375</name>
</gene>